<evidence type="ECO:0000313" key="2">
    <source>
        <dbReference type="EMBL" id="RDU73300.1"/>
    </source>
</evidence>
<organism evidence="2 3">
    <name type="scientific">Helicobacter anseris</name>
    <dbReference type="NCBI Taxonomy" id="375926"/>
    <lineage>
        <taxon>Bacteria</taxon>
        <taxon>Pseudomonadati</taxon>
        <taxon>Campylobacterota</taxon>
        <taxon>Epsilonproteobacteria</taxon>
        <taxon>Campylobacterales</taxon>
        <taxon>Helicobacteraceae</taxon>
        <taxon>Helicobacter</taxon>
    </lineage>
</organism>
<dbReference type="OrthoDB" id="5324937at2"/>
<keyword evidence="3" id="KW-1185">Reference proteome</keyword>
<evidence type="ECO:0000256" key="1">
    <source>
        <dbReference type="SAM" id="Phobius"/>
    </source>
</evidence>
<proteinExistence type="predicted"/>
<keyword evidence="1" id="KW-0812">Transmembrane</keyword>
<accession>A0A3D8J7R2</accession>
<feature type="transmembrane region" description="Helical" evidence="1">
    <location>
        <begin position="28"/>
        <end position="47"/>
    </location>
</feature>
<evidence type="ECO:0000313" key="3">
    <source>
        <dbReference type="Proteomes" id="UP000256695"/>
    </source>
</evidence>
<feature type="transmembrane region" description="Helical" evidence="1">
    <location>
        <begin position="6"/>
        <end position="23"/>
    </location>
</feature>
<dbReference type="EMBL" id="NXLX01000011">
    <property type="protein sequence ID" value="RDU73300.1"/>
    <property type="molecule type" value="Genomic_DNA"/>
</dbReference>
<gene>
    <name evidence="2" type="ORF">CQA57_05280</name>
</gene>
<sequence length="134" mass="15103">MNFFRIFFLIYLILEIIGVVYVGKHFGVFIMFSEMIISAFIGGLIILNTQANILDTLRGFSQSSANPMDFVRGNFAKAFGGLLLIFPGVFCDIFGVLILINAYFILKPKQTFQDKNSDEDIIDIEVLEKDEGKS</sequence>
<keyword evidence="1" id="KW-1133">Transmembrane helix</keyword>
<protein>
    <recommendedName>
        <fullName evidence="4">FxsA protein</fullName>
    </recommendedName>
</protein>
<dbReference type="GO" id="GO:0016020">
    <property type="term" value="C:membrane"/>
    <property type="evidence" value="ECO:0007669"/>
    <property type="project" value="InterPro"/>
</dbReference>
<dbReference type="Pfam" id="PF04186">
    <property type="entry name" value="FxsA"/>
    <property type="match status" value="1"/>
</dbReference>
<feature type="transmembrane region" description="Helical" evidence="1">
    <location>
        <begin position="78"/>
        <end position="106"/>
    </location>
</feature>
<evidence type="ECO:0008006" key="4">
    <source>
        <dbReference type="Google" id="ProtNLM"/>
    </source>
</evidence>
<dbReference type="RefSeq" id="WP_115579190.1">
    <property type="nucleotide sequence ID" value="NZ_NXLX01000011.1"/>
</dbReference>
<name>A0A3D8J7R2_9HELI</name>
<dbReference type="AlphaFoldDB" id="A0A3D8J7R2"/>
<comment type="caution">
    <text evidence="2">The sequence shown here is derived from an EMBL/GenBank/DDBJ whole genome shotgun (WGS) entry which is preliminary data.</text>
</comment>
<dbReference type="NCBIfam" id="NF008528">
    <property type="entry name" value="PRK11463.1-2"/>
    <property type="match status" value="1"/>
</dbReference>
<dbReference type="Proteomes" id="UP000256695">
    <property type="component" value="Unassembled WGS sequence"/>
</dbReference>
<dbReference type="InterPro" id="IPR007313">
    <property type="entry name" value="FxsA"/>
</dbReference>
<reference evidence="2 3" key="1">
    <citation type="submission" date="2018-04" db="EMBL/GenBank/DDBJ databases">
        <title>Novel Campyloabacter and Helicobacter Species and Strains.</title>
        <authorList>
            <person name="Mannion A.J."/>
            <person name="Shen Z."/>
            <person name="Fox J.G."/>
        </authorList>
    </citation>
    <scope>NUCLEOTIDE SEQUENCE [LARGE SCALE GENOMIC DNA]</scope>
    <source>
        <strain evidence="2 3">MIT 04-9362</strain>
    </source>
</reference>
<keyword evidence="1" id="KW-0472">Membrane</keyword>